<accession>A0A9P4IRN8</accession>
<evidence type="ECO:0000313" key="2">
    <source>
        <dbReference type="EMBL" id="KAF2148792.1"/>
    </source>
</evidence>
<keyword evidence="1" id="KW-0812">Transmembrane</keyword>
<sequence length="67" mass="7244">MSAENKPCESHFTMIGLAGLAPLILVLSLSSIRKGKALLRNLTQQNTDLADILRGSSMAQVAHHFIL</sequence>
<organism evidence="2 3">
    <name type="scientific">Myriangium duriaei CBS 260.36</name>
    <dbReference type="NCBI Taxonomy" id="1168546"/>
    <lineage>
        <taxon>Eukaryota</taxon>
        <taxon>Fungi</taxon>
        <taxon>Dikarya</taxon>
        <taxon>Ascomycota</taxon>
        <taxon>Pezizomycotina</taxon>
        <taxon>Dothideomycetes</taxon>
        <taxon>Dothideomycetidae</taxon>
        <taxon>Myriangiales</taxon>
        <taxon>Myriangiaceae</taxon>
        <taxon>Myriangium</taxon>
    </lineage>
</organism>
<protein>
    <submittedName>
        <fullName evidence="2">Uncharacterized protein</fullName>
    </submittedName>
</protein>
<reference evidence="2" key="1">
    <citation type="journal article" date="2020" name="Stud. Mycol.">
        <title>101 Dothideomycetes genomes: a test case for predicting lifestyles and emergence of pathogens.</title>
        <authorList>
            <person name="Haridas S."/>
            <person name="Albert R."/>
            <person name="Binder M."/>
            <person name="Bloem J."/>
            <person name="Labutti K."/>
            <person name="Salamov A."/>
            <person name="Andreopoulos B."/>
            <person name="Baker S."/>
            <person name="Barry K."/>
            <person name="Bills G."/>
            <person name="Bluhm B."/>
            <person name="Cannon C."/>
            <person name="Castanera R."/>
            <person name="Culley D."/>
            <person name="Daum C."/>
            <person name="Ezra D."/>
            <person name="Gonzalez J."/>
            <person name="Henrissat B."/>
            <person name="Kuo A."/>
            <person name="Liang C."/>
            <person name="Lipzen A."/>
            <person name="Lutzoni F."/>
            <person name="Magnuson J."/>
            <person name="Mondo S."/>
            <person name="Nolan M."/>
            <person name="Ohm R."/>
            <person name="Pangilinan J."/>
            <person name="Park H.-J."/>
            <person name="Ramirez L."/>
            <person name="Alfaro M."/>
            <person name="Sun H."/>
            <person name="Tritt A."/>
            <person name="Yoshinaga Y."/>
            <person name="Zwiers L.-H."/>
            <person name="Turgeon B."/>
            <person name="Goodwin S."/>
            <person name="Spatafora J."/>
            <person name="Crous P."/>
            <person name="Grigoriev I."/>
        </authorList>
    </citation>
    <scope>NUCLEOTIDE SEQUENCE</scope>
    <source>
        <strain evidence="2">CBS 260.36</strain>
    </source>
</reference>
<gene>
    <name evidence="2" type="ORF">K461DRAFT_282256</name>
</gene>
<feature type="transmembrane region" description="Helical" evidence="1">
    <location>
        <begin position="12"/>
        <end position="32"/>
    </location>
</feature>
<name>A0A9P4IRN8_9PEZI</name>
<evidence type="ECO:0000313" key="3">
    <source>
        <dbReference type="Proteomes" id="UP000799439"/>
    </source>
</evidence>
<dbReference type="EMBL" id="ML996092">
    <property type="protein sequence ID" value="KAF2148792.1"/>
    <property type="molecule type" value="Genomic_DNA"/>
</dbReference>
<evidence type="ECO:0000256" key="1">
    <source>
        <dbReference type="SAM" id="Phobius"/>
    </source>
</evidence>
<dbReference type="Proteomes" id="UP000799439">
    <property type="component" value="Unassembled WGS sequence"/>
</dbReference>
<comment type="caution">
    <text evidence="2">The sequence shown here is derived from an EMBL/GenBank/DDBJ whole genome shotgun (WGS) entry which is preliminary data.</text>
</comment>
<keyword evidence="3" id="KW-1185">Reference proteome</keyword>
<keyword evidence="1" id="KW-1133">Transmembrane helix</keyword>
<keyword evidence="1" id="KW-0472">Membrane</keyword>
<proteinExistence type="predicted"/>
<dbReference type="AlphaFoldDB" id="A0A9P4IRN8"/>